<dbReference type="AlphaFoldDB" id="A0A1I7JGY8"/>
<keyword evidence="3" id="KW-1185">Reference proteome</keyword>
<dbReference type="Gene3D" id="3.40.630.30">
    <property type="match status" value="1"/>
</dbReference>
<reference evidence="3" key="1">
    <citation type="submission" date="2016-10" db="EMBL/GenBank/DDBJ databases">
        <authorList>
            <person name="Varghese N."/>
        </authorList>
    </citation>
    <scope>NUCLEOTIDE SEQUENCE [LARGE SCALE GENOMIC DNA]</scope>
    <source>
        <strain evidence="3">DSM 18820</strain>
    </source>
</reference>
<dbReference type="RefSeq" id="WP_068838173.1">
    <property type="nucleotide sequence ID" value="NZ_BMXC01000003.1"/>
</dbReference>
<sequence>MFLKSDHTYLRALEPTDLEFLYALENDTTVWHVGNTLTPYAKFVLEAYLENATADIYTVKQLRLAICNSSHQPVGAIDLFDFDPLHARAGIGIVVTAEHRGNGHAKDALELLLGYCHKTLQLHQVYCSVTASNLASINLFAQAGFKQVGVRKEWLRTLEGWDDVVEMQCLMQQDQTQV</sequence>
<evidence type="ECO:0000259" key="1">
    <source>
        <dbReference type="PROSITE" id="PS51186"/>
    </source>
</evidence>
<keyword evidence="2" id="KW-0808">Transferase</keyword>
<dbReference type="STRING" id="388950.GCA_001611675_02208"/>
<dbReference type="InterPro" id="IPR000182">
    <property type="entry name" value="GNAT_dom"/>
</dbReference>
<dbReference type="GO" id="GO:0016747">
    <property type="term" value="F:acyltransferase activity, transferring groups other than amino-acyl groups"/>
    <property type="evidence" value="ECO:0007669"/>
    <property type="project" value="InterPro"/>
</dbReference>
<proteinExistence type="predicted"/>
<dbReference type="InterPro" id="IPR016181">
    <property type="entry name" value="Acyl_CoA_acyltransferase"/>
</dbReference>
<organism evidence="2 3">
    <name type="scientific">Pontibacter akesuensis</name>
    <dbReference type="NCBI Taxonomy" id="388950"/>
    <lineage>
        <taxon>Bacteria</taxon>
        <taxon>Pseudomonadati</taxon>
        <taxon>Bacteroidota</taxon>
        <taxon>Cytophagia</taxon>
        <taxon>Cytophagales</taxon>
        <taxon>Hymenobacteraceae</taxon>
        <taxon>Pontibacter</taxon>
    </lineage>
</organism>
<evidence type="ECO:0000313" key="2">
    <source>
        <dbReference type="EMBL" id="SFU84380.1"/>
    </source>
</evidence>
<gene>
    <name evidence="2" type="ORF">SAMN04487941_2856</name>
</gene>
<dbReference type="Pfam" id="PF13302">
    <property type="entry name" value="Acetyltransf_3"/>
    <property type="match status" value="1"/>
</dbReference>
<dbReference type="OrthoDB" id="893030at2"/>
<dbReference type="EMBL" id="FPCA01000003">
    <property type="protein sequence ID" value="SFU84380.1"/>
    <property type="molecule type" value="Genomic_DNA"/>
</dbReference>
<dbReference type="PROSITE" id="PS51186">
    <property type="entry name" value="GNAT"/>
    <property type="match status" value="1"/>
</dbReference>
<evidence type="ECO:0000313" key="3">
    <source>
        <dbReference type="Proteomes" id="UP000182491"/>
    </source>
</evidence>
<protein>
    <submittedName>
        <fullName evidence="2">Diamine N-acetyltransferase</fullName>
    </submittedName>
</protein>
<feature type="domain" description="N-acetyltransferase" evidence="1">
    <location>
        <begin position="8"/>
        <end position="172"/>
    </location>
</feature>
<accession>A0A1I7JGY8</accession>
<dbReference type="SUPFAM" id="SSF55729">
    <property type="entry name" value="Acyl-CoA N-acyltransferases (Nat)"/>
    <property type="match status" value="1"/>
</dbReference>
<dbReference type="Proteomes" id="UP000182491">
    <property type="component" value="Unassembled WGS sequence"/>
</dbReference>
<dbReference type="PANTHER" id="PTHR43415:SF3">
    <property type="entry name" value="GNAT-FAMILY ACETYLTRANSFERASE"/>
    <property type="match status" value="1"/>
</dbReference>
<name>A0A1I7JGY8_9BACT</name>
<dbReference type="PANTHER" id="PTHR43415">
    <property type="entry name" value="SPERMIDINE N(1)-ACETYLTRANSFERASE"/>
    <property type="match status" value="1"/>
</dbReference>